<evidence type="ECO:0000313" key="5">
    <source>
        <dbReference type="Proteomes" id="UP001383192"/>
    </source>
</evidence>
<dbReference type="PANTHER" id="PTHR10039:SF14">
    <property type="entry name" value="NACHT DOMAIN-CONTAINING PROTEIN"/>
    <property type="match status" value="1"/>
</dbReference>
<evidence type="ECO:0000313" key="4">
    <source>
        <dbReference type="EMBL" id="KAK7031166.1"/>
    </source>
</evidence>
<name>A0AAW0BWJ9_9AGAR</name>
<evidence type="ECO:0000256" key="1">
    <source>
        <dbReference type="ARBA" id="ARBA00022737"/>
    </source>
</evidence>
<reference evidence="4 5" key="1">
    <citation type="submission" date="2024-01" db="EMBL/GenBank/DDBJ databases">
        <title>A draft genome for a cacao thread blight-causing isolate of Paramarasmius palmivorus.</title>
        <authorList>
            <person name="Baruah I.K."/>
            <person name="Bukari Y."/>
            <person name="Amoako-Attah I."/>
            <person name="Meinhardt L.W."/>
            <person name="Bailey B.A."/>
            <person name="Cohen S.P."/>
        </authorList>
    </citation>
    <scope>NUCLEOTIDE SEQUENCE [LARGE SCALE GENOMIC DNA]</scope>
    <source>
        <strain evidence="4 5">GH-12</strain>
    </source>
</reference>
<dbReference type="Pfam" id="PF24883">
    <property type="entry name" value="NPHP3_N"/>
    <property type="match status" value="1"/>
</dbReference>
<evidence type="ECO:0000259" key="3">
    <source>
        <dbReference type="PROSITE" id="PS50837"/>
    </source>
</evidence>
<dbReference type="SUPFAM" id="SSF52540">
    <property type="entry name" value="P-loop containing nucleoside triphosphate hydrolases"/>
    <property type="match status" value="1"/>
</dbReference>
<keyword evidence="1" id="KW-0677">Repeat</keyword>
<dbReference type="Proteomes" id="UP001383192">
    <property type="component" value="Unassembled WGS sequence"/>
</dbReference>
<dbReference type="PROSITE" id="PS50837">
    <property type="entry name" value="NACHT"/>
    <property type="match status" value="1"/>
</dbReference>
<evidence type="ECO:0000256" key="2">
    <source>
        <dbReference type="SAM" id="Phobius"/>
    </source>
</evidence>
<accession>A0AAW0BWJ9</accession>
<sequence>MSFFSDAKGFTINDGAFNLVQGNQFNNTYNLADPNDVFKLVATNAAANGLYNSEQRFPLPNCHPDTRTEILQECNQWVLAKSASERVYWIHGPAGVGKSAIMQNMSERHARQSPELPHPRLAASFFFSRNDVTRDKLDPFVATVVYQFLKCEPLRAALGESIFEAVRADPHIFRTTFENQVQKLILEPCTKVDPKEWDLLPNLVAIDGLDECILVPSQERLITIIRKAIPKCPLIFLVASRPEPRIRRAFEHEGFTSFLGRLPVGKSDESTRDITIYFHERFGQLQDTHPELRPLDVSWPGEEKIRELVRRAGGQFIFAVTVMKYLESDDSLPSERLKAILSTKVEDSTESPYADLDLLYRQILSTCPVVNREKSSMILCLLATPHFHPPRLDGQGKVTDRFIFVRQNGSWRSSGMIEALLNLKRGEVETLLFRLHSVIEVPSDAYGKNVRIVHASFTEYISDPNRSGDYHVKKLEKLDYLDLIARALLRIISGHSRNYRSYLSSSATRPPPYNSPTLMNTRYSIINVLHICLKLDTPSDELLKALNQFDPYLFGTWVMNSGLYRSSYLQRWREFIKWAESFEPRGSQTFLGKIESFMDGFCIASPPKSTTLQHLDCVRAYLEHVLYATNPVHLKWHELLQSLYNVVIEVNLRVLLLPADSRQSPQLRDWVLLTVTRKDAENVDGLLGSLANCSSEENLIQDIRDDTYESVHTLDLVKQNNLYSLRKLVVQRQKEIGVTPFPCTPPSTAQMGSEEMASNLPTVNQEANPINEDDNLVNEGTELLEMEARSVGNAGFHSIATAVANPNPKVHIHRVLMVGIWVLPILLALMLYYNTPSLYG</sequence>
<feature type="domain" description="NACHT" evidence="3">
    <location>
        <begin position="86"/>
        <end position="242"/>
    </location>
</feature>
<dbReference type="InterPro" id="IPR007111">
    <property type="entry name" value="NACHT_NTPase"/>
</dbReference>
<protein>
    <recommendedName>
        <fullName evidence="3">NACHT domain-containing protein</fullName>
    </recommendedName>
</protein>
<comment type="caution">
    <text evidence="4">The sequence shown here is derived from an EMBL/GenBank/DDBJ whole genome shotgun (WGS) entry which is preliminary data.</text>
</comment>
<dbReference type="EMBL" id="JAYKXP010000070">
    <property type="protein sequence ID" value="KAK7031166.1"/>
    <property type="molecule type" value="Genomic_DNA"/>
</dbReference>
<organism evidence="4 5">
    <name type="scientific">Paramarasmius palmivorus</name>
    <dbReference type="NCBI Taxonomy" id="297713"/>
    <lineage>
        <taxon>Eukaryota</taxon>
        <taxon>Fungi</taxon>
        <taxon>Dikarya</taxon>
        <taxon>Basidiomycota</taxon>
        <taxon>Agaricomycotina</taxon>
        <taxon>Agaricomycetes</taxon>
        <taxon>Agaricomycetidae</taxon>
        <taxon>Agaricales</taxon>
        <taxon>Marasmiineae</taxon>
        <taxon>Marasmiaceae</taxon>
        <taxon>Paramarasmius</taxon>
    </lineage>
</organism>
<dbReference type="Gene3D" id="3.40.50.300">
    <property type="entry name" value="P-loop containing nucleotide triphosphate hydrolases"/>
    <property type="match status" value="1"/>
</dbReference>
<dbReference type="AlphaFoldDB" id="A0AAW0BWJ9"/>
<keyword evidence="2" id="KW-1133">Transmembrane helix</keyword>
<keyword evidence="5" id="KW-1185">Reference proteome</keyword>
<dbReference type="InterPro" id="IPR027417">
    <property type="entry name" value="P-loop_NTPase"/>
</dbReference>
<dbReference type="InterPro" id="IPR056884">
    <property type="entry name" value="NPHP3-like_N"/>
</dbReference>
<keyword evidence="2" id="KW-0812">Transmembrane</keyword>
<keyword evidence="2" id="KW-0472">Membrane</keyword>
<dbReference type="PANTHER" id="PTHR10039">
    <property type="entry name" value="AMELOGENIN"/>
    <property type="match status" value="1"/>
</dbReference>
<feature type="transmembrane region" description="Helical" evidence="2">
    <location>
        <begin position="815"/>
        <end position="833"/>
    </location>
</feature>
<gene>
    <name evidence="4" type="ORF">VNI00_013581</name>
</gene>
<proteinExistence type="predicted"/>